<comment type="caution">
    <text evidence="2">The sequence shown here is derived from an EMBL/GenBank/DDBJ whole genome shotgun (WGS) entry which is preliminary data.</text>
</comment>
<sequence length="107" mass="12518">MENNVQLIVKLGIDDYIVLLHLYQQLVCITLIHVDRFRRVIHRCSKAHYRRFSTYPPARLTPTHSPHPHTGDFHVLERAPYPPRPDFSCQTTTPTHFPPPQSSTTHR</sequence>
<organism evidence="2 3">
    <name type="scientific">Araneus ventricosus</name>
    <name type="common">Orbweaver spider</name>
    <name type="synonym">Epeira ventricosa</name>
    <dbReference type="NCBI Taxonomy" id="182803"/>
    <lineage>
        <taxon>Eukaryota</taxon>
        <taxon>Metazoa</taxon>
        <taxon>Ecdysozoa</taxon>
        <taxon>Arthropoda</taxon>
        <taxon>Chelicerata</taxon>
        <taxon>Arachnida</taxon>
        <taxon>Araneae</taxon>
        <taxon>Araneomorphae</taxon>
        <taxon>Entelegynae</taxon>
        <taxon>Araneoidea</taxon>
        <taxon>Araneidae</taxon>
        <taxon>Araneus</taxon>
    </lineage>
</organism>
<reference evidence="2 3" key="1">
    <citation type="journal article" date="2019" name="Sci. Rep.">
        <title>Orb-weaving spider Araneus ventricosus genome elucidates the spidroin gene catalogue.</title>
        <authorList>
            <person name="Kono N."/>
            <person name="Nakamura H."/>
            <person name="Ohtoshi R."/>
            <person name="Moran D.A.P."/>
            <person name="Shinohara A."/>
            <person name="Yoshida Y."/>
            <person name="Fujiwara M."/>
            <person name="Mori M."/>
            <person name="Tomita M."/>
            <person name="Arakawa K."/>
        </authorList>
    </citation>
    <scope>NUCLEOTIDE SEQUENCE [LARGE SCALE GENOMIC DNA]</scope>
</reference>
<proteinExistence type="predicted"/>
<feature type="region of interest" description="Disordered" evidence="1">
    <location>
        <begin position="55"/>
        <end position="107"/>
    </location>
</feature>
<gene>
    <name evidence="2" type="ORF">AVEN_92593_1</name>
</gene>
<evidence type="ECO:0000256" key="1">
    <source>
        <dbReference type="SAM" id="MobiDB-lite"/>
    </source>
</evidence>
<dbReference type="AlphaFoldDB" id="A0A4Y2AHS1"/>
<name>A0A4Y2AHS1_ARAVE</name>
<evidence type="ECO:0000313" key="2">
    <source>
        <dbReference type="EMBL" id="GBL79411.1"/>
    </source>
</evidence>
<protein>
    <submittedName>
        <fullName evidence="2">Uncharacterized protein</fullName>
    </submittedName>
</protein>
<accession>A0A4Y2AHS1</accession>
<evidence type="ECO:0000313" key="3">
    <source>
        <dbReference type="Proteomes" id="UP000499080"/>
    </source>
</evidence>
<keyword evidence="3" id="KW-1185">Reference proteome</keyword>
<dbReference type="Proteomes" id="UP000499080">
    <property type="component" value="Unassembled WGS sequence"/>
</dbReference>
<dbReference type="EMBL" id="BGPR01000018">
    <property type="protein sequence ID" value="GBL79411.1"/>
    <property type="molecule type" value="Genomic_DNA"/>
</dbReference>